<dbReference type="Pfam" id="PF13411">
    <property type="entry name" value="MerR_1"/>
    <property type="match status" value="1"/>
</dbReference>
<dbReference type="RefSeq" id="WP_344597313.1">
    <property type="nucleotide sequence ID" value="NZ_BAAARW010000039.1"/>
</dbReference>
<dbReference type="PANTHER" id="PTHR30204">
    <property type="entry name" value="REDOX-CYCLING DRUG-SENSING TRANSCRIPTIONAL ACTIVATOR SOXR"/>
    <property type="match status" value="1"/>
</dbReference>
<organism evidence="4 5">
    <name type="scientific">Actinomadura vinacea</name>
    <dbReference type="NCBI Taxonomy" id="115336"/>
    <lineage>
        <taxon>Bacteria</taxon>
        <taxon>Bacillati</taxon>
        <taxon>Actinomycetota</taxon>
        <taxon>Actinomycetes</taxon>
        <taxon>Streptosporangiales</taxon>
        <taxon>Thermomonosporaceae</taxon>
        <taxon>Actinomadura</taxon>
    </lineage>
</organism>
<dbReference type="SUPFAM" id="SSF46955">
    <property type="entry name" value="Putative DNA-binding domain"/>
    <property type="match status" value="1"/>
</dbReference>
<dbReference type="InterPro" id="IPR036594">
    <property type="entry name" value="Meth_synthase_dom"/>
</dbReference>
<dbReference type="Gene3D" id="1.10.1240.10">
    <property type="entry name" value="Methionine synthase domain"/>
    <property type="match status" value="1"/>
</dbReference>
<dbReference type="Gene3D" id="1.10.1660.10">
    <property type="match status" value="1"/>
</dbReference>
<comment type="caution">
    <text evidence="4">The sequence shown here is derived from an EMBL/GenBank/DDBJ whole genome shotgun (WGS) entry which is preliminary data.</text>
</comment>
<keyword evidence="1" id="KW-0238">DNA-binding</keyword>
<protein>
    <submittedName>
        <fullName evidence="4">MerR family transcriptional regulator</fullName>
    </submittedName>
</protein>
<accession>A0ABN3KDC3</accession>
<evidence type="ECO:0000256" key="1">
    <source>
        <dbReference type="ARBA" id="ARBA00023125"/>
    </source>
</evidence>
<reference evidence="4 5" key="1">
    <citation type="journal article" date="2019" name="Int. J. Syst. Evol. Microbiol.">
        <title>The Global Catalogue of Microorganisms (GCM) 10K type strain sequencing project: providing services to taxonomists for standard genome sequencing and annotation.</title>
        <authorList>
            <consortium name="The Broad Institute Genomics Platform"/>
            <consortium name="The Broad Institute Genome Sequencing Center for Infectious Disease"/>
            <person name="Wu L."/>
            <person name="Ma J."/>
        </authorList>
    </citation>
    <scope>NUCLEOTIDE SEQUENCE [LARGE SCALE GENOMIC DNA]</scope>
    <source>
        <strain evidence="4 5">JCM 3325</strain>
    </source>
</reference>
<dbReference type="SMART" id="SM00422">
    <property type="entry name" value="HTH_MERR"/>
    <property type="match status" value="1"/>
</dbReference>
<feature type="domain" description="HTH merR-type" evidence="3">
    <location>
        <begin position="8"/>
        <end position="77"/>
    </location>
</feature>
<dbReference type="CDD" id="cd01104">
    <property type="entry name" value="HTH_MlrA-CarA"/>
    <property type="match status" value="1"/>
</dbReference>
<dbReference type="InterPro" id="IPR000551">
    <property type="entry name" value="MerR-type_HTH_dom"/>
</dbReference>
<keyword evidence="5" id="KW-1185">Reference proteome</keyword>
<dbReference type="SUPFAM" id="SSF52242">
    <property type="entry name" value="Cobalamin (vitamin B12)-binding domain"/>
    <property type="match status" value="1"/>
</dbReference>
<dbReference type="PROSITE" id="PS50937">
    <property type="entry name" value="HTH_MERR_2"/>
    <property type="match status" value="1"/>
</dbReference>
<dbReference type="InterPro" id="IPR047057">
    <property type="entry name" value="MerR_fam"/>
</dbReference>
<sequence length="309" mass="31645">MPHDRDAELSVGAVARRLGVAASTLRTWDRRYGIGPSRHSPGSHRRYSPQDVARLEIMQRMILAGAPPGEAARVTLDEAPAAPPAPRGHGLGGHRVPLGEAGEGLPPSAEARGLARAAMALDVPAMTTAVRTALGRDGAVRAWHGLAVPVLTGIGRKHAATGDCVEVEHLLSTVLMGCLAEVPPPARPVNARPVLLACAPDEQHSLPVHALAAALAEAGLAASVLGARVPERALAAAIRRTGPGAVFVWSQTARTGDPGWLAGLPGARPAFRLVVGGPGWERGGLPDGARFAAGLAEAVAEVEAAFGPS</sequence>
<feature type="region of interest" description="Disordered" evidence="2">
    <location>
        <begin position="79"/>
        <end position="108"/>
    </location>
</feature>
<dbReference type="InterPro" id="IPR009061">
    <property type="entry name" value="DNA-bd_dom_put_sf"/>
</dbReference>
<dbReference type="InterPro" id="IPR036724">
    <property type="entry name" value="Cobalamin-bd_sf"/>
</dbReference>
<dbReference type="Gene3D" id="3.40.50.280">
    <property type="entry name" value="Cobalamin-binding domain"/>
    <property type="match status" value="1"/>
</dbReference>
<gene>
    <name evidence="4" type="ORF">GCM10010191_86220</name>
</gene>
<evidence type="ECO:0000256" key="2">
    <source>
        <dbReference type="SAM" id="MobiDB-lite"/>
    </source>
</evidence>
<proteinExistence type="predicted"/>
<evidence type="ECO:0000259" key="3">
    <source>
        <dbReference type="PROSITE" id="PS50937"/>
    </source>
</evidence>
<dbReference type="EMBL" id="BAAARW010000039">
    <property type="protein sequence ID" value="GAA2454136.1"/>
    <property type="molecule type" value="Genomic_DNA"/>
</dbReference>
<evidence type="ECO:0000313" key="5">
    <source>
        <dbReference type="Proteomes" id="UP001501231"/>
    </source>
</evidence>
<dbReference type="PANTHER" id="PTHR30204:SF97">
    <property type="entry name" value="MERR FAMILY REGULATORY PROTEIN"/>
    <property type="match status" value="1"/>
</dbReference>
<dbReference type="Proteomes" id="UP001501231">
    <property type="component" value="Unassembled WGS sequence"/>
</dbReference>
<evidence type="ECO:0000313" key="4">
    <source>
        <dbReference type="EMBL" id="GAA2454136.1"/>
    </source>
</evidence>
<name>A0ABN3KDC3_9ACTN</name>